<keyword evidence="1" id="KW-0732">Signal</keyword>
<dbReference type="eggNOG" id="COG1191">
    <property type="taxonomic scope" value="Bacteria"/>
</dbReference>
<dbReference type="EMBL" id="CP002043">
    <property type="protein sequence ID" value="ADH65064.1"/>
    <property type="molecule type" value="Genomic_DNA"/>
</dbReference>
<reference evidence="2 3" key="1">
    <citation type="journal article" date="2010" name="Stand. Genomic Sci.">
        <title>Complete genome sequence of Meiothermus silvanus type strain (VI-R2).</title>
        <authorList>
            <person name="Sikorski J."/>
            <person name="Tindall B.J."/>
            <person name="Lowry S."/>
            <person name="Lucas S."/>
            <person name="Nolan M."/>
            <person name="Copeland A."/>
            <person name="Glavina Del Rio T."/>
            <person name="Tice H."/>
            <person name="Cheng J.F."/>
            <person name="Han C."/>
            <person name="Pitluck S."/>
            <person name="Liolios K."/>
            <person name="Ivanova N."/>
            <person name="Mavromatis K."/>
            <person name="Mikhailova N."/>
            <person name="Pati A."/>
            <person name="Goodwin L."/>
            <person name="Chen A."/>
            <person name="Palaniappan K."/>
            <person name="Land M."/>
            <person name="Hauser L."/>
            <person name="Chang Y.J."/>
            <person name="Jeffries C.D."/>
            <person name="Rohde M."/>
            <person name="Goker M."/>
            <person name="Woyke T."/>
            <person name="Bristow J."/>
            <person name="Eisen J.A."/>
            <person name="Markowitz V."/>
            <person name="Hugenholtz P."/>
            <person name="Kyrpides N.C."/>
            <person name="Klenk H.P."/>
            <person name="Lapidus A."/>
        </authorList>
    </citation>
    <scope>NUCLEOTIDE SEQUENCE [LARGE SCALE GENOMIC DNA]</scope>
    <source>
        <strain evidence="3">ATCC 700542 / DSM 9946 / VI-R2</strain>
        <plasmid evidence="3">Plasmid pMESIL01</plasmid>
    </source>
</reference>
<keyword evidence="2" id="KW-0614">Plasmid</keyword>
<evidence type="ECO:0000313" key="3">
    <source>
        <dbReference type="Proteomes" id="UP000001916"/>
    </source>
</evidence>
<sequence length="76" mass="8458">MRFLALFLLLGLALASPVEEAMVLYSRGEKEANRILSPSSPHPETGTRREDMLAVERFEDELEEALERAGLGLKGE</sequence>
<proteinExistence type="predicted"/>
<dbReference type="RefSeq" id="WP_013159588.1">
    <property type="nucleotide sequence ID" value="NC_014213.1"/>
</dbReference>
<protein>
    <submittedName>
        <fullName evidence="2">Uncharacterized protein</fullName>
    </submittedName>
</protein>
<feature type="signal peptide" evidence="1">
    <location>
        <begin position="1"/>
        <end position="21"/>
    </location>
</feature>
<accession>D7BIQ8</accession>
<dbReference type="HOGENOM" id="CLU_2650229_0_0_0"/>
<geneLocation type="plasmid" evidence="2 3">
    <name>pMESIL01</name>
</geneLocation>
<gene>
    <name evidence="2" type="ORF">Mesil_3248</name>
</gene>
<dbReference type="KEGG" id="msv:Mesil_3248"/>
<dbReference type="AlphaFoldDB" id="D7BIQ8"/>
<keyword evidence="3" id="KW-1185">Reference proteome</keyword>
<feature type="chain" id="PRO_5003093234" evidence="1">
    <location>
        <begin position="22"/>
        <end position="76"/>
    </location>
</feature>
<dbReference type="Proteomes" id="UP000001916">
    <property type="component" value="Plasmid pMESIL01"/>
</dbReference>
<evidence type="ECO:0000256" key="1">
    <source>
        <dbReference type="SAM" id="SignalP"/>
    </source>
</evidence>
<evidence type="ECO:0000313" key="2">
    <source>
        <dbReference type="EMBL" id="ADH65064.1"/>
    </source>
</evidence>
<organism evidence="2 3">
    <name type="scientific">Allomeiothermus silvanus (strain ATCC 700542 / DSM 9946 / NBRC 106475 / NCIMB 13440 / VI-R2)</name>
    <name type="common">Thermus silvanus</name>
    <dbReference type="NCBI Taxonomy" id="526227"/>
    <lineage>
        <taxon>Bacteria</taxon>
        <taxon>Thermotogati</taxon>
        <taxon>Deinococcota</taxon>
        <taxon>Deinococci</taxon>
        <taxon>Thermales</taxon>
        <taxon>Thermaceae</taxon>
        <taxon>Allomeiothermus</taxon>
    </lineage>
</organism>
<name>D7BIQ8_ALLS1</name>